<dbReference type="AlphaFoldDB" id="A0A371ICB8"/>
<dbReference type="InterPro" id="IPR057670">
    <property type="entry name" value="SH3_retrovirus"/>
</dbReference>
<reference evidence="2" key="1">
    <citation type="submission" date="2018-05" db="EMBL/GenBank/DDBJ databases">
        <title>Draft genome of Mucuna pruriens seed.</title>
        <authorList>
            <person name="Nnadi N.E."/>
            <person name="Vos R."/>
            <person name="Hasami M.H."/>
            <person name="Devisetty U.K."/>
            <person name="Aguiy J.C."/>
        </authorList>
    </citation>
    <scope>NUCLEOTIDE SEQUENCE [LARGE SCALE GENOMIC DNA]</scope>
    <source>
        <strain evidence="2">JCA_2017</strain>
    </source>
</reference>
<evidence type="ECO:0000259" key="1">
    <source>
        <dbReference type="Pfam" id="PF25597"/>
    </source>
</evidence>
<feature type="domain" description="Retroviral polymerase SH3-like" evidence="1">
    <location>
        <begin position="93"/>
        <end position="146"/>
    </location>
</feature>
<gene>
    <name evidence="2" type="ORF">CR513_02525</name>
</gene>
<organism evidence="2 3">
    <name type="scientific">Mucuna pruriens</name>
    <name type="common">Velvet bean</name>
    <name type="synonym">Dolichos pruriens</name>
    <dbReference type="NCBI Taxonomy" id="157652"/>
    <lineage>
        <taxon>Eukaryota</taxon>
        <taxon>Viridiplantae</taxon>
        <taxon>Streptophyta</taxon>
        <taxon>Embryophyta</taxon>
        <taxon>Tracheophyta</taxon>
        <taxon>Spermatophyta</taxon>
        <taxon>Magnoliopsida</taxon>
        <taxon>eudicotyledons</taxon>
        <taxon>Gunneridae</taxon>
        <taxon>Pentapetalae</taxon>
        <taxon>rosids</taxon>
        <taxon>fabids</taxon>
        <taxon>Fabales</taxon>
        <taxon>Fabaceae</taxon>
        <taxon>Papilionoideae</taxon>
        <taxon>50 kb inversion clade</taxon>
        <taxon>NPAAA clade</taxon>
        <taxon>indigoferoid/millettioid clade</taxon>
        <taxon>Phaseoleae</taxon>
        <taxon>Mucuna</taxon>
    </lineage>
</organism>
<accession>A0A371ICB8</accession>
<dbReference type="Pfam" id="PF25597">
    <property type="entry name" value="SH3_retrovirus"/>
    <property type="match status" value="1"/>
</dbReference>
<dbReference type="EMBL" id="QJKJ01000428">
    <property type="protein sequence ID" value="RDY12645.1"/>
    <property type="molecule type" value="Genomic_DNA"/>
</dbReference>
<comment type="caution">
    <text evidence="2">The sequence shown here is derived from an EMBL/GenBank/DDBJ whole genome shotgun (WGS) entry which is preliminary data.</text>
</comment>
<keyword evidence="3" id="KW-1185">Reference proteome</keyword>
<evidence type="ECO:0000313" key="3">
    <source>
        <dbReference type="Proteomes" id="UP000257109"/>
    </source>
</evidence>
<proteinExistence type="predicted"/>
<feature type="non-terminal residue" evidence="2">
    <location>
        <position position="1"/>
    </location>
</feature>
<dbReference type="OrthoDB" id="1929566at2759"/>
<dbReference type="Proteomes" id="UP000257109">
    <property type="component" value="Unassembled WGS sequence"/>
</dbReference>
<sequence>MEKLIPTLENLEENKKRKNIKDVVEGSSQQKKPKKDDEFTYYFYKKSRHMKKHCPKYVAWCVKKYKFLALVCSKAEHQTLAHLDCPTKARPYRTHERKLNLGTVMCYIIGYVEHSRGYKFYDPTSRSLFEMKNVRFLEEVEFEKEDIIRNVFFEKESINDIGKVLVPITIQETTPVIKDNIQTIVPNIVPKQNYDEFLFQTPIDFKDNIEIYKVRLVAKGFTKKEDIGYKETFSLRI</sequence>
<protein>
    <recommendedName>
        <fullName evidence="1">Retroviral polymerase SH3-like domain-containing protein</fullName>
    </recommendedName>
</protein>
<name>A0A371ICB8_MUCPR</name>
<evidence type="ECO:0000313" key="2">
    <source>
        <dbReference type="EMBL" id="RDY12645.1"/>
    </source>
</evidence>